<evidence type="ECO:0000259" key="2">
    <source>
        <dbReference type="Pfam" id="PF00849"/>
    </source>
</evidence>
<dbReference type="InterPro" id="IPR020103">
    <property type="entry name" value="PsdUridine_synth_cat_dom_sf"/>
</dbReference>
<dbReference type="SUPFAM" id="SSF55120">
    <property type="entry name" value="Pseudouridine synthase"/>
    <property type="match status" value="1"/>
</dbReference>
<sequence>MNAHCFTYFKQDISQLALPEKFTYPFCYKTHPLALAASKQLQAQLAKIHLVDSKTQGRMYGVLVVRNESNELGYLSALSGNTNQTLSKEEHSVAFVPAIHQAKQKTDFELTTQAKINELNSHINELEASPQLALLTQELAQAKANYSEQLAHHQHTMRENKKSRKAKRAWLEAAELTADEYKTISIDLARASVTDKKALLAFKESSVSNIDKLQAQLTALTEEVSQLKKARKKLSAKLQKHYFKQYQMLNIHGETKDLTELFADTIQQKPPAGAGDCAAPKLLQYAFAHKLTPICMAEFWWGAQPKSEIRKHGHFYPSCQGKCQPILSHMLSGMAVDDNPLLENPAKNKDLEIVYQDEHLVVVNKPADFLSVPGKTIQDSVYSRIKARFPQATGSLIIHRLDMATSGLLMLALTERAHKHLQQQFINKEVSKRYVAIIEGELNKAQGEIRLPLRCDFNDRPRQMVCFEHGKYAETKWQVIEKIAGKTKVLLYPITGRTHQLRMHCAHPDGLNMPIVGDDLYGQSANRLHLHAQYLSFTHPISKERLTFELDAEF</sequence>
<evidence type="ECO:0000313" key="3">
    <source>
        <dbReference type="EMBL" id="QBG35844.1"/>
    </source>
</evidence>
<accession>A0A4P6P3K9</accession>
<proteinExistence type="predicted"/>
<keyword evidence="4" id="KW-1185">Reference proteome</keyword>
<dbReference type="EMBL" id="CP034759">
    <property type="protein sequence ID" value="QBG35844.1"/>
    <property type="molecule type" value="Genomic_DNA"/>
</dbReference>
<dbReference type="Gene3D" id="3.30.2350.10">
    <property type="entry name" value="Pseudouridine synthase"/>
    <property type="match status" value="1"/>
</dbReference>
<dbReference type="PROSITE" id="PS01129">
    <property type="entry name" value="PSI_RLU"/>
    <property type="match status" value="1"/>
</dbReference>
<dbReference type="InterPro" id="IPR006224">
    <property type="entry name" value="PsdUridine_synth_RluA-like_CS"/>
</dbReference>
<dbReference type="GO" id="GO:0003723">
    <property type="term" value="F:RNA binding"/>
    <property type="evidence" value="ECO:0007669"/>
    <property type="project" value="InterPro"/>
</dbReference>
<dbReference type="KEGG" id="lsd:EMK97_09015"/>
<dbReference type="PANTHER" id="PTHR21600">
    <property type="entry name" value="MITOCHONDRIAL RNA PSEUDOURIDINE SYNTHASE"/>
    <property type="match status" value="1"/>
</dbReference>
<dbReference type="GO" id="GO:0009982">
    <property type="term" value="F:pseudouridine synthase activity"/>
    <property type="evidence" value="ECO:0007669"/>
    <property type="project" value="InterPro"/>
</dbReference>
<dbReference type="InterPro" id="IPR050188">
    <property type="entry name" value="RluA_PseudoU_synthase"/>
</dbReference>
<dbReference type="PANTHER" id="PTHR21600:SF89">
    <property type="entry name" value="RIBOSOMAL LARGE SUBUNIT PSEUDOURIDINE SYNTHASE A"/>
    <property type="match status" value="1"/>
</dbReference>
<evidence type="ECO:0000313" key="4">
    <source>
        <dbReference type="Proteomes" id="UP000290244"/>
    </source>
</evidence>
<dbReference type="Proteomes" id="UP000290244">
    <property type="component" value="Chromosome"/>
</dbReference>
<reference evidence="3 4" key="1">
    <citation type="submission" date="2018-12" db="EMBL/GenBank/DDBJ databases">
        <title>Complete genome of Litorilituus sediminis.</title>
        <authorList>
            <person name="Liu A."/>
            <person name="Rong J."/>
        </authorList>
    </citation>
    <scope>NUCLEOTIDE SEQUENCE [LARGE SCALE GENOMIC DNA]</scope>
    <source>
        <strain evidence="3 4">JCM 17549</strain>
    </source>
</reference>
<dbReference type="CDD" id="cd02869">
    <property type="entry name" value="PseudoU_synth_RluA_like"/>
    <property type="match status" value="1"/>
</dbReference>
<evidence type="ECO:0000256" key="1">
    <source>
        <dbReference type="SAM" id="Coils"/>
    </source>
</evidence>
<protein>
    <submittedName>
        <fullName evidence="3">RluA family pseudouridine synthase</fullName>
    </submittedName>
</protein>
<dbReference type="GO" id="GO:0000455">
    <property type="term" value="P:enzyme-directed rRNA pseudouridine synthesis"/>
    <property type="evidence" value="ECO:0007669"/>
    <property type="project" value="TreeGrafter"/>
</dbReference>
<gene>
    <name evidence="3" type="ORF">EMK97_09015</name>
</gene>
<feature type="domain" description="Pseudouridine synthase RsuA/RluA-like" evidence="2">
    <location>
        <begin position="359"/>
        <end position="507"/>
    </location>
</feature>
<dbReference type="RefSeq" id="WP_130601414.1">
    <property type="nucleotide sequence ID" value="NZ_CP034759.1"/>
</dbReference>
<dbReference type="Pfam" id="PF00849">
    <property type="entry name" value="PseudoU_synth_2"/>
    <property type="match status" value="1"/>
</dbReference>
<keyword evidence="1" id="KW-0175">Coiled coil</keyword>
<organism evidence="3 4">
    <name type="scientific">Litorilituus sediminis</name>
    <dbReference type="NCBI Taxonomy" id="718192"/>
    <lineage>
        <taxon>Bacteria</taxon>
        <taxon>Pseudomonadati</taxon>
        <taxon>Pseudomonadota</taxon>
        <taxon>Gammaproteobacteria</taxon>
        <taxon>Alteromonadales</taxon>
        <taxon>Colwelliaceae</taxon>
        <taxon>Litorilituus</taxon>
    </lineage>
</organism>
<feature type="coiled-coil region" evidence="1">
    <location>
        <begin position="203"/>
        <end position="237"/>
    </location>
</feature>
<dbReference type="GO" id="GO:0140098">
    <property type="term" value="F:catalytic activity, acting on RNA"/>
    <property type="evidence" value="ECO:0007669"/>
    <property type="project" value="UniProtKB-ARBA"/>
</dbReference>
<dbReference type="InterPro" id="IPR006145">
    <property type="entry name" value="PsdUridine_synth_RsuA/RluA"/>
</dbReference>
<name>A0A4P6P3K9_9GAMM</name>
<dbReference type="OrthoDB" id="9785808at2"/>
<dbReference type="AlphaFoldDB" id="A0A4P6P3K9"/>